<evidence type="ECO:0000259" key="3">
    <source>
        <dbReference type="PROSITE" id="PS50846"/>
    </source>
</evidence>
<dbReference type="InterPro" id="IPR017969">
    <property type="entry name" value="Heavy-metal-associated_CS"/>
</dbReference>
<accession>A0AB74UVH8</accession>
<keyword evidence="1" id="KW-0479">Metal-binding</keyword>
<dbReference type="CDD" id="cd00371">
    <property type="entry name" value="HMA"/>
    <property type="match status" value="1"/>
</dbReference>
<dbReference type="PROSITE" id="PS50846">
    <property type="entry name" value="HMA_2"/>
    <property type="match status" value="1"/>
</dbReference>
<feature type="region of interest" description="Disordered" evidence="2">
    <location>
        <begin position="82"/>
        <end position="101"/>
    </location>
</feature>
<dbReference type="Pfam" id="PF00403">
    <property type="entry name" value="HMA"/>
    <property type="match status" value="1"/>
</dbReference>
<dbReference type="InterPro" id="IPR036163">
    <property type="entry name" value="HMA_dom_sf"/>
</dbReference>
<dbReference type="GO" id="GO:0046872">
    <property type="term" value="F:metal ion binding"/>
    <property type="evidence" value="ECO:0007669"/>
    <property type="project" value="UniProtKB-KW"/>
</dbReference>
<reference evidence="4" key="1">
    <citation type="submission" date="2024-10" db="EMBL/GenBank/DDBJ databases">
        <authorList>
            <person name="Lesea H.P."/>
            <person name="Kuehl J.V."/>
            <person name="Chandonia J.-M."/>
        </authorList>
    </citation>
    <scope>NUCLEOTIDE SEQUENCE</scope>
    <source>
        <strain evidence="4">FW102-FHT14D07</strain>
    </source>
</reference>
<gene>
    <name evidence="4" type="ORF">ACFYG5_08990</name>
</gene>
<evidence type="ECO:0000313" key="4">
    <source>
        <dbReference type="EMBL" id="XIA20241.1"/>
    </source>
</evidence>
<organism evidence="4">
    <name type="scientific">Rhodanobacter sp. FW102-FHT14D07</name>
    <dbReference type="NCBI Taxonomy" id="3351462"/>
    <lineage>
        <taxon>Bacteria</taxon>
        <taxon>Pseudomonadati</taxon>
        <taxon>Pseudomonadota</taxon>
        <taxon>Gammaproteobacteria</taxon>
        <taxon>Lysobacterales</taxon>
        <taxon>Rhodanobacteraceae</taxon>
        <taxon>Rhodanobacter</taxon>
    </lineage>
</organism>
<dbReference type="AlphaFoldDB" id="A0AB74UVH8"/>
<sequence length="101" mass="10453">MASLIFFLTGSLPDDGEITMQFSVDNITCGHCVRAITAALQDLDADAKVDVDLLSGRVKVEGSFTSTAAVAAMEAAGYHATSEISSQAPSPSESCCGHCHT</sequence>
<dbReference type="EMBL" id="CP170721">
    <property type="protein sequence ID" value="XIA20241.1"/>
    <property type="molecule type" value="Genomic_DNA"/>
</dbReference>
<dbReference type="SUPFAM" id="SSF55008">
    <property type="entry name" value="HMA, heavy metal-associated domain"/>
    <property type="match status" value="1"/>
</dbReference>
<evidence type="ECO:0000256" key="1">
    <source>
        <dbReference type="ARBA" id="ARBA00022723"/>
    </source>
</evidence>
<dbReference type="InterPro" id="IPR006121">
    <property type="entry name" value="HMA_dom"/>
</dbReference>
<dbReference type="RefSeq" id="WP_395117840.1">
    <property type="nucleotide sequence ID" value="NZ_CP170721.1"/>
</dbReference>
<dbReference type="Gene3D" id="3.30.70.100">
    <property type="match status" value="1"/>
</dbReference>
<protein>
    <submittedName>
        <fullName evidence="4">Heavy-metal-associated domain-containing protein</fullName>
    </submittedName>
</protein>
<feature type="compositionally biased region" description="Polar residues" evidence="2">
    <location>
        <begin position="82"/>
        <end position="93"/>
    </location>
</feature>
<dbReference type="PROSITE" id="PS01047">
    <property type="entry name" value="HMA_1"/>
    <property type="match status" value="1"/>
</dbReference>
<evidence type="ECO:0000256" key="2">
    <source>
        <dbReference type="SAM" id="MobiDB-lite"/>
    </source>
</evidence>
<name>A0AB74UVH8_9GAMM</name>
<feature type="domain" description="HMA" evidence="3">
    <location>
        <begin position="18"/>
        <end position="81"/>
    </location>
</feature>
<proteinExistence type="predicted"/>